<feature type="chain" id="PRO_5046352244" evidence="1">
    <location>
        <begin position="27"/>
        <end position="167"/>
    </location>
</feature>
<dbReference type="InterPro" id="IPR010466">
    <property type="entry name" value="DUF1058"/>
</dbReference>
<dbReference type="EMBL" id="JAUQSZ010000006">
    <property type="protein sequence ID" value="MDO7842614.1"/>
    <property type="molecule type" value="Genomic_DNA"/>
</dbReference>
<evidence type="ECO:0000313" key="3">
    <source>
        <dbReference type="Proteomes" id="UP001176468"/>
    </source>
</evidence>
<dbReference type="Gene3D" id="2.30.30.40">
    <property type="entry name" value="SH3 Domains"/>
    <property type="match status" value="1"/>
</dbReference>
<evidence type="ECO:0000313" key="2">
    <source>
        <dbReference type="EMBL" id="MDO7842614.1"/>
    </source>
</evidence>
<accession>A0ABT8ZZR6</accession>
<feature type="signal peptide" evidence="1">
    <location>
        <begin position="1"/>
        <end position="26"/>
    </location>
</feature>
<dbReference type="Proteomes" id="UP001176468">
    <property type="component" value="Unassembled WGS sequence"/>
</dbReference>
<keyword evidence="3" id="KW-1185">Reference proteome</keyword>
<organism evidence="2 3">
    <name type="scientific">Sphingomonas immobilis</name>
    <dbReference type="NCBI Taxonomy" id="3063997"/>
    <lineage>
        <taxon>Bacteria</taxon>
        <taxon>Pseudomonadati</taxon>
        <taxon>Pseudomonadota</taxon>
        <taxon>Alphaproteobacteria</taxon>
        <taxon>Sphingomonadales</taxon>
        <taxon>Sphingomonadaceae</taxon>
        <taxon>Sphingomonas</taxon>
    </lineage>
</organism>
<keyword evidence="1" id="KW-0732">Signal</keyword>
<evidence type="ECO:0000256" key="1">
    <source>
        <dbReference type="SAM" id="SignalP"/>
    </source>
</evidence>
<reference evidence="2" key="1">
    <citation type="submission" date="2023-07" db="EMBL/GenBank/DDBJ databases">
        <authorList>
            <person name="Kim M.K."/>
        </authorList>
    </citation>
    <scope>NUCLEOTIDE SEQUENCE</scope>
    <source>
        <strain evidence="2">CA1-15</strain>
    </source>
</reference>
<dbReference type="Pfam" id="PF06347">
    <property type="entry name" value="SH3_4"/>
    <property type="match status" value="2"/>
</dbReference>
<protein>
    <submittedName>
        <fullName evidence="2">SH3 domain-containing protein</fullName>
    </submittedName>
</protein>
<comment type="caution">
    <text evidence="2">The sequence shown here is derived from an EMBL/GenBank/DDBJ whole genome shotgun (WGS) entry which is preliminary data.</text>
</comment>
<proteinExistence type="predicted"/>
<gene>
    <name evidence="2" type="ORF">Q5H94_09765</name>
</gene>
<name>A0ABT8ZZR6_9SPHN</name>
<sequence>MRGFNKGVAGALAAVMIATTVGPAIAALVQRKPPYYASIAAGRARMRTGPARTYPAIWQYQRADLPVKVIDTYEHGNWLKVEDPGGTQGWMLGSLIRDTRTGFVMGPPAELFDQPHADARIRWRAAPGVVGRLSKCARGWCYFDVRGRGGYIETIHLWGVDPTEIIP</sequence>